<gene>
    <name evidence="1" type="ORF">SK128_003533</name>
</gene>
<reference evidence="1 2" key="1">
    <citation type="submission" date="2023-11" db="EMBL/GenBank/DDBJ databases">
        <title>Halocaridina rubra genome assembly.</title>
        <authorList>
            <person name="Smith C."/>
        </authorList>
    </citation>
    <scope>NUCLEOTIDE SEQUENCE [LARGE SCALE GENOMIC DNA]</scope>
    <source>
        <strain evidence="1">EP-1</strain>
        <tissue evidence="1">Whole</tissue>
    </source>
</reference>
<evidence type="ECO:0000313" key="2">
    <source>
        <dbReference type="Proteomes" id="UP001381693"/>
    </source>
</evidence>
<comment type="caution">
    <text evidence="1">The sequence shown here is derived from an EMBL/GenBank/DDBJ whole genome shotgun (WGS) entry which is preliminary data.</text>
</comment>
<keyword evidence="2" id="KW-1185">Reference proteome</keyword>
<dbReference type="Proteomes" id="UP001381693">
    <property type="component" value="Unassembled WGS sequence"/>
</dbReference>
<sequence length="277" mass="31495">MQEPYIVLIDMGTIWRKAIPSTEDRQMQDGTPYKWLDYVHKLSSIILARHGNAERIICVNDPYDAAYSTKDDERDLRVHVLRESGYTGPVVIDAADMDVYVATAFISQQLPGMLSIKRKQATIICSDQVTDEMASCIVQLHCMTGCNANSSYYGKGKILVYDQVMNSPMVQRQLSRCGDSLDLDEEMVEDLFEFTRHVIYGDHKSKTMRKRSFIRLPLDAVRLCQHCLHEKYLAYLVRHPSLKHTPRTWLGTGGWSLLACLPHSTCSSKASTRTKPS</sequence>
<accession>A0AAN8WXY2</accession>
<organism evidence="1 2">
    <name type="scientific">Halocaridina rubra</name>
    <name type="common">Hawaiian red shrimp</name>
    <dbReference type="NCBI Taxonomy" id="373956"/>
    <lineage>
        <taxon>Eukaryota</taxon>
        <taxon>Metazoa</taxon>
        <taxon>Ecdysozoa</taxon>
        <taxon>Arthropoda</taxon>
        <taxon>Crustacea</taxon>
        <taxon>Multicrustacea</taxon>
        <taxon>Malacostraca</taxon>
        <taxon>Eumalacostraca</taxon>
        <taxon>Eucarida</taxon>
        <taxon>Decapoda</taxon>
        <taxon>Pleocyemata</taxon>
        <taxon>Caridea</taxon>
        <taxon>Atyoidea</taxon>
        <taxon>Atyidae</taxon>
        <taxon>Halocaridina</taxon>
    </lineage>
</organism>
<dbReference type="AlphaFoldDB" id="A0AAN8WXY2"/>
<name>A0AAN8WXY2_HALRR</name>
<dbReference type="EMBL" id="JAXCGZ010017232">
    <property type="protein sequence ID" value="KAK7068464.1"/>
    <property type="molecule type" value="Genomic_DNA"/>
</dbReference>
<protein>
    <submittedName>
        <fullName evidence="1">Uncharacterized protein</fullName>
    </submittedName>
</protein>
<evidence type="ECO:0000313" key="1">
    <source>
        <dbReference type="EMBL" id="KAK7068464.1"/>
    </source>
</evidence>
<proteinExistence type="predicted"/>